<organism evidence="2 3">
    <name type="scientific">Dreissena polymorpha</name>
    <name type="common">Zebra mussel</name>
    <name type="synonym">Mytilus polymorpha</name>
    <dbReference type="NCBI Taxonomy" id="45954"/>
    <lineage>
        <taxon>Eukaryota</taxon>
        <taxon>Metazoa</taxon>
        <taxon>Spiralia</taxon>
        <taxon>Lophotrochozoa</taxon>
        <taxon>Mollusca</taxon>
        <taxon>Bivalvia</taxon>
        <taxon>Autobranchia</taxon>
        <taxon>Heteroconchia</taxon>
        <taxon>Euheterodonta</taxon>
        <taxon>Imparidentia</taxon>
        <taxon>Neoheterodontei</taxon>
        <taxon>Myida</taxon>
        <taxon>Dreissenoidea</taxon>
        <taxon>Dreissenidae</taxon>
        <taxon>Dreissena</taxon>
    </lineage>
</organism>
<evidence type="ECO:0000313" key="2">
    <source>
        <dbReference type="EMBL" id="KAH3717584.1"/>
    </source>
</evidence>
<feature type="compositionally biased region" description="Basic residues" evidence="1">
    <location>
        <begin position="1"/>
        <end position="12"/>
    </location>
</feature>
<gene>
    <name evidence="2" type="ORF">DPMN_060377</name>
</gene>
<dbReference type="Proteomes" id="UP000828390">
    <property type="component" value="Unassembled WGS sequence"/>
</dbReference>
<keyword evidence="3" id="KW-1185">Reference proteome</keyword>
<reference evidence="2" key="1">
    <citation type="journal article" date="2019" name="bioRxiv">
        <title>The Genome of the Zebra Mussel, Dreissena polymorpha: A Resource for Invasive Species Research.</title>
        <authorList>
            <person name="McCartney M.A."/>
            <person name="Auch B."/>
            <person name="Kono T."/>
            <person name="Mallez S."/>
            <person name="Zhang Y."/>
            <person name="Obille A."/>
            <person name="Becker A."/>
            <person name="Abrahante J.E."/>
            <person name="Garbe J."/>
            <person name="Badalamenti J.P."/>
            <person name="Herman A."/>
            <person name="Mangelson H."/>
            <person name="Liachko I."/>
            <person name="Sullivan S."/>
            <person name="Sone E.D."/>
            <person name="Koren S."/>
            <person name="Silverstein K.A.T."/>
            <person name="Beckman K.B."/>
            <person name="Gohl D.M."/>
        </authorList>
    </citation>
    <scope>NUCLEOTIDE SEQUENCE</scope>
    <source>
        <strain evidence="2">Duluth1</strain>
        <tissue evidence="2">Whole animal</tissue>
    </source>
</reference>
<evidence type="ECO:0000256" key="1">
    <source>
        <dbReference type="SAM" id="MobiDB-lite"/>
    </source>
</evidence>
<reference evidence="2" key="2">
    <citation type="submission" date="2020-11" db="EMBL/GenBank/DDBJ databases">
        <authorList>
            <person name="McCartney M.A."/>
            <person name="Auch B."/>
            <person name="Kono T."/>
            <person name="Mallez S."/>
            <person name="Becker A."/>
            <person name="Gohl D.M."/>
            <person name="Silverstein K.A.T."/>
            <person name="Koren S."/>
            <person name="Bechman K.B."/>
            <person name="Herman A."/>
            <person name="Abrahante J.E."/>
            <person name="Garbe J."/>
        </authorList>
    </citation>
    <scope>NUCLEOTIDE SEQUENCE</scope>
    <source>
        <strain evidence="2">Duluth1</strain>
        <tissue evidence="2">Whole animal</tissue>
    </source>
</reference>
<evidence type="ECO:0000313" key="3">
    <source>
        <dbReference type="Proteomes" id="UP000828390"/>
    </source>
</evidence>
<feature type="compositionally biased region" description="Low complexity" evidence="1">
    <location>
        <begin position="13"/>
        <end position="29"/>
    </location>
</feature>
<sequence>MSREKRRRRWNQQRKYNNNGNENRWRNMNSRNKIRNTKRTRIAKDDLTIGLYLSSQQQG</sequence>
<feature type="region of interest" description="Disordered" evidence="1">
    <location>
        <begin position="1"/>
        <end position="33"/>
    </location>
</feature>
<accession>A0A9D4C5V7</accession>
<comment type="caution">
    <text evidence="2">The sequence shown here is derived from an EMBL/GenBank/DDBJ whole genome shotgun (WGS) entry which is preliminary data.</text>
</comment>
<name>A0A9D4C5V7_DREPO</name>
<proteinExistence type="predicted"/>
<dbReference type="EMBL" id="JAIWYP010000013">
    <property type="protein sequence ID" value="KAH3717584.1"/>
    <property type="molecule type" value="Genomic_DNA"/>
</dbReference>
<dbReference type="AlphaFoldDB" id="A0A9D4C5V7"/>
<protein>
    <submittedName>
        <fullName evidence="2">Uncharacterized protein</fullName>
    </submittedName>
</protein>